<dbReference type="Pfam" id="PF01965">
    <property type="entry name" value="DJ-1_PfpI"/>
    <property type="match status" value="1"/>
</dbReference>
<feature type="domain" description="DJ-1/PfpI" evidence="3">
    <location>
        <begin position="3"/>
        <end position="103"/>
    </location>
</feature>
<dbReference type="Proteomes" id="UP001280581">
    <property type="component" value="Unassembled WGS sequence"/>
</dbReference>
<dbReference type="GO" id="GO:0005739">
    <property type="term" value="C:mitochondrion"/>
    <property type="evidence" value="ECO:0007669"/>
    <property type="project" value="TreeGrafter"/>
</dbReference>
<protein>
    <recommendedName>
        <fullName evidence="1">D-lactate dehydratase</fullName>
        <ecNumber evidence="1">4.2.1.130</ecNumber>
    </recommendedName>
</protein>
<evidence type="ECO:0000313" key="4">
    <source>
        <dbReference type="EMBL" id="KAK3215195.1"/>
    </source>
</evidence>
<evidence type="ECO:0000256" key="1">
    <source>
        <dbReference type="ARBA" id="ARBA00013134"/>
    </source>
</evidence>
<dbReference type="Gene3D" id="3.40.50.880">
    <property type="match status" value="1"/>
</dbReference>
<dbReference type="PANTHER" id="PTHR48094">
    <property type="entry name" value="PROTEIN/NUCLEIC ACID DEGLYCASE DJ-1-RELATED"/>
    <property type="match status" value="1"/>
</dbReference>
<comment type="caution">
    <text evidence="4">The sequence shown here is derived from an EMBL/GenBank/DDBJ whole genome shotgun (WGS) entry which is preliminary data.</text>
</comment>
<dbReference type="GO" id="GO:0006979">
    <property type="term" value="P:response to oxidative stress"/>
    <property type="evidence" value="ECO:0007669"/>
    <property type="project" value="TreeGrafter"/>
</dbReference>
<name>A0AAN6RJ42_9PLEO</name>
<dbReference type="SUPFAM" id="SSF52317">
    <property type="entry name" value="Class I glutamine amidotransferase-like"/>
    <property type="match status" value="1"/>
</dbReference>
<comment type="catalytic activity">
    <reaction evidence="2">
        <text>methylglyoxal + H2O = (R)-lactate + H(+)</text>
        <dbReference type="Rhea" id="RHEA:27754"/>
        <dbReference type="ChEBI" id="CHEBI:15377"/>
        <dbReference type="ChEBI" id="CHEBI:15378"/>
        <dbReference type="ChEBI" id="CHEBI:16004"/>
        <dbReference type="ChEBI" id="CHEBI:17158"/>
        <dbReference type="EC" id="4.2.1.130"/>
    </reaction>
</comment>
<dbReference type="InterPro" id="IPR002818">
    <property type="entry name" value="DJ-1/PfpI"/>
</dbReference>
<dbReference type="GO" id="GO:0005634">
    <property type="term" value="C:nucleus"/>
    <property type="evidence" value="ECO:0007669"/>
    <property type="project" value="TreeGrafter"/>
</dbReference>
<dbReference type="InterPro" id="IPR029062">
    <property type="entry name" value="Class_I_gatase-like"/>
</dbReference>
<dbReference type="InterPro" id="IPR050325">
    <property type="entry name" value="Prot/Nucl_acid_deglycase"/>
</dbReference>
<reference evidence="4 5" key="1">
    <citation type="submission" date="2021-02" db="EMBL/GenBank/DDBJ databases">
        <title>Genome assembly of Pseudopithomyces chartarum.</title>
        <authorList>
            <person name="Jauregui R."/>
            <person name="Singh J."/>
            <person name="Voisey C."/>
        </authorList>
    </citation>
    <scope>NUCLEOTIDE SEQUENCE [LARGE SCALE GENOMIC DNA]</scope>
    <source>
        <strain evidence="4 5">AGR01</strain>
    </source>
</reference>
<evidence type="ECO:0000256" key="2">
    <source>
        <dbReference type="ARBA" id="ARBA00048082"/>
    </source>
</evidence>
<dbReference type="GO" id="GO:1903189">
    <property type="term" value="P:glyoxal metabolic process"/>
    <property type="evidence" value="ECO:0007669"/>
    <property type="project" value="TreeGrafter"/>
</dbReference>
<dbReference type="PANTHER" id="PTHR48094:SF12">
    <property type="entry name" value="PARKINSON DISEASE PROTEIN 7 HOMOLOG"/>
    <property type="match status" value="1"/>
</dbReference>
<sequence>MPKALILVADGSEEIEFVTPYDAPEEVFTRAGFDVVSAGVNLKHDYAHLSRNIRLLPDHPSIPPINPSNFDVLLLPGGAPGAKTFSTDPTVLKLIHDFRSAGKYAWDGDVVGVDGCGVVGGEREKG</sequence>
<gene>
    <name evidence="4" type="ORF">GRF29_19g2549557</name>
</gene>
<organism evidence="4 5">
    <name type="scientific">Pseudopithomyces chartarum</name>
    <dbReference type="NCBI Taxonomy" id="1892770"/>
    <lineage>
        <taxon>Eukaryota</taxon>
        <taxon>Fungi</taxon>
        <taxon>Dikarya</taxon>
        <taxon>Ascomycota</taxon>
        <taxon>Pezizomycotina</taxon>
        <taxon>Dothideomycetes</taxon>
        <taxon>Pleosporomycetidae</taxon>
        <taxon>Pleosporales</taxon>
        <taxon>Massarineae</taxon>
        <taxon>Didymosphaeriaceae</taxon>
        <taxon>Pseudopithomyces</taxon>
    </lineage>
</organism>
<accession>A0AAN6RJ42</accession>
<evidence type="ECO:0000259" key="3">
    <source>
        <dbReference type="Pfam" id="PF01965"/>
    </source>
</evidence>
<proteinExistence type="predicted"/>
<dbReference type="EC" id="4.2.1.130" evidence="1"/>
<dbReference type="AlphaFoldDB" id="A0AAN6RJ42"/>
<dbReference type="EMBL" id="WVTA01000003">
    <property type="protein sequence ID" value="KAK3215195.1"/>
    <property type="molecule type" value="Genomic_DNA"/>
</dbReference>
<evidence type="ECO:0000313" key="5">
    <source>
        <dbReference type="Proteomes" id="UP001280581"/>
    </source>
</evidence>
<dbReference type="GO" id="GO:0019172">
    <property type="term" value="F:glyoxalase III activity"/>
    <property type="evidence" value="ECO:0007669"/>
    <property type="project" value="UniProtKB-EC"/>
</dbReference>
<keyword evidence="5" id="KW-1185">Reference proteome</keyword>